<sequence length="97" mass="10419">MATVLKYKCASCGYTTDVYKGRGFMGQHIVMVSCPDCHTIQPLVVGGVIGDSAPSFSGLTGRLCLRCGSDRIAEWDMRTCPQCGARMVATGDSSFWT</sequence>
<dbReference type="AlphaFoldDB" id="A0A2U0TWD8"/>
<gene>
    <name evidence="1" type="ORF">C7379_1306</name>
</gene>
<accession>A0A2U0TWD8</accession>
<dbReference type="RefSeq" id="WP_116617429.1">
    <property type="nucleotide sequence ID" value="NZ_CAMQYP010000124.1"/>
</dbReference>
<dbReference type="Proteomes" id="UP000245870">
    <property type="component" value="Unassembled WGS sequence"/>
</dbReference>
<reference evidence="1 2" key="1">
    <citation type="submission" date="2018-05" db="EMBL/GenBank/DDBJ databases">
        <title>Genomic Encyclopedia of Type Strains, Phase IV (KMG-IV): sequencing the most valuable type-strain genomes for metagenomic binning, comparative biology and taxonomic classification.</title>
        <authorList>
            <person name="Goeker M."/>
        </authorList>
    </citation>
    <scope>NUCLEOTIDE SEQUENCE [LARGE SCALE GENOMIC DNA]</scope>
    <source>
        <strain evidence="1 2">DSM 100333</strain>
    </source>
</reference>
<dbReference type="PROSITE" id="PS51257">
    <property type="entry name" value="PROKAR_LIPOPROTEIN"/>
    <property type="match status" value="1"/>
</dbReference>
<proteinExistence type="predicted"/>
<keyword evidence="2" id="KW-1185">Reference proteome</keyword>
<dbReference type="EMBL" id="QENY01000030">
    <property type="protein sequence ID" value="PVX47914.1"/>
    <property type="molecule type" value="Genomic_DNA"/>
</dbReference>
<protein>
    <submittedName>
        <fullName evidence="1">Uncharacterized protein</fullName>
    </submittedName>
</protein>
<name>A0A2U0TWD8_9BACT</name>
<organism evidence="1 2">
    <name type="scientific">Hallella colorans</name>
    <dbReference type="NCBI Taxonomy" id="1703337"/>
    <lineage>
        <taxon>Bacteria</taxon>
        <taxon>Pseudomonadati</taxon>
        <taxon>Bacteroidota</taxon>
        <taxon>Bacteroidia</taxon>
        <taxon>Bacteroidales</taxon>
        <taxon>Prevotellaceae</taxon>
        <taxon>Hallella</taxon>
    </lineage>
</organism>
<evidence type="ECO:0000313" key="2">
    <source>
        <dbReference type="Proteomes" id="UP000245870"/>
    </source>
</evidence>
<comment type="caution">
    <text evidence="1">The sequence shown here is derived from an EMBL/GenBank/DDBJ whole genome shotgun (WGS) entry which is preliminary data.</text>
</comment>
<evidence type="ECO:0000313" key="1">
    <source>
        <dbReference type="EMBL" id="PVX47914.1"/>
    </source>
</evidence>
<dbReference type="OrthoDB" id="1071044at2"/>